<dbReference type="EMBL" id="AZFB01000003">
    <property type="protein sequence ID" value="KRL63409.1"/>
    <property type="molecule type" value="Genomic_DNA"/>
</dbReference>
<dbReference type="STRING" id="1122152.GCA_000425905_00081"/>
<proteinExistence type="predicted"/>
<dbReference type="AlphaFoldDB" id="A0A0R1S3A0"/>
<sequence length="135" mass="15668">MNFNQVILVIDLILLLIVLAFFLSWLWNRIQAKRIGGALSNSDFKAGMRKAQIIDVRESAPFKRKHIDGARNIPMTMFKYQHGEIRKDLPVYLYSDSASITLRAARILQKDGYEKIFWLKSGFQAWDGRVKSSKY</sequence>
<dbReference type="InterPro" id="IPR036873">
    <property type="entry name" value="Rhodanese-like_dom_sf"/>
</dbReference>
<dbReference type="PANTHER" id="PTHR43031:SF18">
    <property type="entry name" value="RHODANESE-RELATED SULFURTRANSFERASES"/>
    <property type="match status" value="1"/>
</dbReference>
<dbReference type="CDD" id="cd00158">
    <property type="entry name" value="RHOD"/>
    <property type="match status" value="1"/>
</dbReference>
<reference evidence="3 4" key="1">
    <citation type="journal article" date="2015" name="Genome Announc.">
        <title>Expanding the biotechnology potential of lactobacilli through comparative genomics of 213 strains and associated genera.</title>
        <authorList>
            <person name="Sun Z."/>
            <person name="Harris H.M."/>
            <person name="McCann A."/>
            <person name="Guo C."/>
            <person name="Argimon S."/>
            <person name="Zhang W."/>
            <person name="Yang X."/>
            <person name="Jeffery I.B."/>
            <person name="Cooney J.C."/>
            <person name="Kagawa T.F."/>
            <person name="Liu W."/>
            <person name="Song Y."/>
            <person name="Salvetti E."/>
            <person name="Wrobel A."/>
            <person name="Rasinkangas P."/>
            <person name="Parkhill J."/>
            <person name="Rea M.C."/>
            <person name="O'Sullivan O."/>
            <person name="Ritari J."/>
            <person name="Douillard F.P."/>
            <person name="Paul Ross R."/>
            <person name="Yang R."/>
            <person name="Briner A.E."/>
            <person name="Felis G.E."/>
            <person name="de Vos W.M."/>
            <person name="Barrangou R."/>
            <person name="Klaenhammer T.R."/>
            <person name="Caufield P.W."/>
            <person name="Cui Y."/>
            <person name="Zhang H."/>
            <person name="O'Toole P.W."/>
        </authorList>
    </citation>
    <scope>NUCLEOTIDE SEQUENCE [LARGE SCALE GENOMIC DNA]</scope>
    <source>
        <strain evidence="3 4">DSM 15354</strain>
    </source>
</reference>
<accession>A0A0R1S3A0</accession>
<organism evidence="3 4">
    <name type="scientific">Lactobacillus psittaci DSM 15354</name>
    <dbReference type="NCBI Taxonomy" id="1122152"/>
    <lineage>
        <taxon>Bacteria</taxon>
        <taxon>Bacillati</taxon>
        <taxon>Bacillota</taxon>
        <taxon>Bacilli</taxon>
        <taxon>Lactobacillales</taxon>
        <taxon>Lactobacillaceae</taxon>
        <taxon>Lactobacillus</taxon>
    </lineage>
</organism>
<keyword evidence="4" id="KW-1185">Reference proteome</keyword>
<dbReference type="InterPro" id="IPR001763">
    <property type="entry name" value="Rhodanese-like_dom"/>
</dbReference>
<dbReference type="InterPro" id="IPR050229">
    <property type="entry name" value="GlpE_sulfurtransferase"/>
</dbReference>
<dbReference type="PATRIC" id="fig|1122152.4.peg.661"/>
<dbReference type="SUPFAM" id="SSF52821">
    <property type="entry name" value="Rhodanese/Cell cycle control phosphatase"/>
    <property type="match status" value="1"/>
</dbReference>
<dbReference type="Proteomes" id="UP000051931">
    <property type="component" value="Unassembled WGS sequence"/>
</dbReference>
<keyword evidence="1" id="KW-0472">Membrane</keyword>
<feature type="transmembrane region" description="Helical" evidence="1">
    <location>
        <begin position="6"/>
        <end position="27"/>
    </location>
</feature>
<dbReference type="PANTHER" id="PTHR43031">
    <property type="entry name" value="FAD-DEPENDENT OXIDOREDUCTASE"/>
    <property type="match status" value="1"/>
</dbReference>
<dbReference type="eggNOG" id="COG0607">
    <property type="taxonomic scope" value="Bacteria"/>
</dbReference>
<comment type="caution">
    <text evidence="3">The sequence shown here is derived from an EMBL/GenBank/DDBJ whole genome shotgun (WGS) entry which is preliminary data.</text>
</comment>
<evidence type="ECO:0000259" key="2">
    <source>
        <dbReference type="PROSITE" id="PS50206"/>
    </source>
</evidence>
<keyword evidence="1" id="KW-1133">Transmembrane helix</keyword>
<name>A0A0R1S3A0_9LACO</name>
<gene>
    <name evidence="3" type="ORF">FC23_GL000649</name>
</gene>
<evidence type="ECO:0000313" key="4">
    <source>
        <dbReference type="Proteomes" id="UP000051931"/>
    </source>
</evidence>
<dbReference type="Pfam" id="PF00581">
    <property type="entry name" value="Rhodanese"/>
    <property type="match status" value="1"/>
</dbReference>
<dbReference type="SMART" id="SM00450">
    <property type="entry name" value="RHOD"/>
    <property type="match status" value="1"/>
</dbReference>
<evidence type="ECO:0000313" key="3">
    <source>
        <dbReference type="EMBL" id="KRL63409.1"/>
    </source>
</evidence>
<keyword evidence="1" id="KW-0812">Transmembrane</keyword>
<dbReference type="PROSITE" id="PS50206">
    <property type="entry name" value="RHODANESE_3"/>
    <property type="match status" value="1"/>
</dbReference>
<evidence type="ECO:0000256" key="1">
    <source>
        <dbReference type="SAM" id="Phobius"/>
    </source>
</evidence>
<protein>
    <recommendedName>
        <fullName evidence="2">Rhodanese domain-containing protein</fullName>
    </recommendedName>
</protein>
<dbReference type="RefSeq" id="WP_236692239.1">
    <property type="nucleotide sequence ID" value="NZ_AZFB01000003.1"/>
</dbReference>
<dbReference type="Gene3D" id="3.40.250.10">
    <property type="entry name" value="Rhodanese-like domain"/>
    <property type="match status" value="1"/>
</dbReference>
<feature type="domain" description="Rhodanese" evidence="2">
    <location>
        <begin position="47"/>
        <end position="135"/>
    </location>
</feature>